<dbReference type="STRING" id="89784.SAMN04489725_10190"/>
<dbReference type="GO" id="GO:0051287">
    <property type="term" value="F:NAD binding"/>
    <property type="evidence" value="ECO:0007669"/>
    <property type="project" value="InterPro"/>
</dbReference>
<protein>
    <submittedName>
        <fullName evidence="6">Bifunctional glyoxylate/hydroxypyruvate reductase B</fullName>
    </submittedName>
    <submittedName>
        <fullName evidence="7">Gluconate 2-dehydrogenase</fullName>
    </submittedName>
</protein>
<organism evidence="7 8">
    <name type="scientific">Alicyclobacillus hesperidum</name>
    <dbReference type="NCBI Taxonomy" id="89784"/>
    <lineage>
        <taxon>Bacteria</taxon>
        <taxon>Bacillati</taxon>
        <taxon>Bacillota</taxon>
        <taxon>Bacilli</taxon>
        <taxon>Bacillales</taxon>
        <taxon>Alicyclobacillaceae</taxon>
        <taxon>Alicyclobacillus</taxon>
    </lineage>
</organism>
<dbReference type="InterPro" id="IPR006139">
    <property type="entry name" value="D-isomer_2_OHA_DH_cat_dom"/>
</dbReference>
<evidence type="ECO:0000313" key="8">
    <source>
        <dbReference type="Proteomes" id="UP000182589"/>
    </source>
</evidence>
<sequence>MVRILSTKPLRAAERARLATLGEVVAWEGEGPIAKSFLFDAIADADALLTSGTRVDETLLSAAPRLRVVSTSSVGYDHFDIPAMRKHRVLGAHTPGVLDETVADLAFALMLATARRVVELDTYVRQGHWQRGDDEVLYGVDVHHRTLGIVGMGRIGHAVARRARLGFGMNVLYNSRSRHESVEQELQAVYLDLPDLLAASDFVVLLTPLTKETVGLMDRQMFAKMQPSAIFINISRGKTVDETALYEALTSGGIRAAGLDVFEQEPVPHDHPLLKLPNVVALPHIGSATHATRDAMRQLAIDNLIAVIEGRIQDAKIVPELQELAKELSQSCGQ</sequence>
<dbReference type="Proteomes" id="UP000182589">
    <property type="component" value="Unassembled WGS sequence"/>
</dbReference>
<dbReference type="GO" id="GO:0030267">
    <property type="term" value="F:glyoxylate reductase (NADPH) activity"/>
    <property type="evidence" value="ECO:0007669"/>
    <property type="project" value="TreeGrafter"/>
</dbReference>
<name>A0A1H2Q6R8_9BACL</name>
<evidence type="ECO:0000256" key="2">
    <source>
        <dbReference type="ARBA" id="ARBA00023002"/>
    </source>
</evidence>
<evidence type="ECO:0000259" key="4">
    <source>
        <dbReference type="Pfam" id="PF00389"/>
    </source>
</evidence>
<dbReference type="InterPro" id="IPR006140">
    <property type="entry name" value="D-isomer_DH_NAD-bd"/>
</dbReference>
<dbReference type="InterPro" id="IPR050223">
    <property type="entry name" value="D-isomer_2-hydroxyacid_DH"/>
</dbReference>
<reference evidence="7" key="2">
    <citation type="submission" date="2016-10" db="EMBL/GenBank/DDBJ databases">
        <authorList>
            <person name="de Groot N.N."/>
        </authorList>
    </citation>
    <scope>NUCLEOTIDE SEQUENCE [LARGE SCALE GENOMIC DNA]</scope>
    <source>
        <strain evidence="7">DSM 12489</strain>
    </source>
</reference>
<evidence type="ECO:0000256" key="3">
    <source>
        <dbReference type="RuleBase" id="RU003719"/>
    </source>
</evidence>
<dbReference type="RefSeq" id="WP_176780807.1">
    <property type="nucleotide sequence ID" value="NZ_FNOJ01000001.1"/>
</dbReference>
<keyword evidence="2 3" id="KW-0560">Oxidoreductase</keyword>
<dbReference type="GO" id="GO:0016618">
    <property type="term" value="F:hydroxypyruvate reductase [NAD(P)H] activity"/>
    <property type="evidence" value="ECO:0007669"/>
    <property type="project" value="TreeGrafter"/>
</dbReference>
<dbReference type="SUPFAM" id="SSF52283">
    <property type="entry name" value="Formate/glycerate dehydrogenase catalytic domain-like"/>
    <property type="match status" value="1"/>
</dbReference>
<evidence type="ECO:0000259" key="5">
    <source>
        <dbReference type="Pfam" id="PF02826"/>
    </source>
</evidence>
<dbReference type="EMBL" id="FNOJ01000001">
    <property type="protein sequence ID" value="SDW02354.1"/>
    <property type="molecule type" value="Genomic_DNA"/>
</dbReference>
<dbReference type="Proteomes" id="UP001157137">
    <property type="component" value="Unassembled WGS sequence"/>
</dbReference>
<dbReference type="Pfam" id="PF00389">
    <property type="entry name" value="2-Hacid_dh"/>
    <property type="match status" value="1"/>
</dbReference>
<dbReference type="Pfam" id="PF02826">
    <property type="entry name" value="2-Hacid_dh_C"/>
    <property type="match status" value="1"/>
</dbReference>
<accession>A0A1H2Q6R8</accession>
<dbReference type="Gene3D" id="3.40.50.720">
    <property type="entry name" value="NAD(P)-binding Rossmann-like Domain"/>
    <property type="match status" value="2"/>
</dbReference>
<dbReference type="GO" id="GO:0005829">
    <property type="term" value="C:cytosol"/>
    <property type="evidence" value="ECO:0007669"/>
    <property type="project" value="TreeGrafter"/>
</dbReference>
<proteinExistence type="inferred from homology"/>
<dbReference type="FunFam" id="3.40.50.720:FF:000462">
    <property type="entry name" value="Glyoxylate reductase (NADP+)"/>
    <property type="match status" value="1"/>
</dbReference>
<dbReference type="EMBL" id="BSRA01000002">
    <property type="protein sequence ID" value="GLV12798.1"/>
    <property type="molecule type" value="Genomic_DNA"/>
</dbReference>
<dbReference type="PANTHER" id="PTHR10996">
    <property type="entry name" value="2-HYDROXYACID DEHYDROGENASE-RELATED"/>
    <property type="match status" value="1"/>
</dbReference>
<reference evidence="6" key="3">
    <citation type="submission" date="2023-02" db="EMBL/GenBank/DDBJ databases">
        <title>Proposal of a novel subspecies: Alicyclobacillus hesperidum subspecies aegle.</title>
        <authorList>
            <person name="Goto K."/>
            <person name="Fujii T."/>
            <person name="Yasui K."/>
            <person name="Mochida K."/>
            <person name="Kato-Tanaka Y."/>
            <person name="Morohoshi S."/>
            <person name="An S.Y."/>
            <person name="Kasai H."/>
            <person name="Yokota A."/>
        </authorList>
    </citation>
    <scope>NUCLEOTIDE SEQUENCE</scope>
    <source>
        <strain evidence="6">DSM 12766</strain>
    </source>
</reference>
<dbReference type="CDD" id="cd05301">
    <property type="entry name" value="GDH"/>
    <property type="match status" value="1"/>
</dbReference>
<feature type="domain" description="D-isomer specific 2-hydroxyacid dehydrogenase catalytic" evidence="4">
    <location>
        <begin position="5"/>
        <end position="313"/>
    </location>
</feature>
<dbReference type="SUPFAM" id="SSF51735">
    <property type="entry name" value="NAD(P)-binding Rossmann-fold domains"/>
    <property type="match status" value="1"/>
</dbReference>
<evidence type="ECO:0000313" key="7">
    <source>
        <dbReference type="EMBL" id="SDW02354.1"/>
    </source>
</evidence>
<dbReference type="AlphaFoldDB" id="A0A1H2Q6R8"/>
<keyword evidence="8" id="KW-1185">Reference proteome</keyword>
<evidence type="ECO:0000256" key="1">
    <source>
        <dbReference type="ARBA" id="ARBA00005854"/>
    </source>
</evidence>
<comment type="similarity">
    <text evidence="1 3">Belongs to the D-isomer specific 2-hydroxyacid dehydrogenase family.</text>
</comment>
<reference evidence="8" key="1">
    <citation type="submission" date="2016-10" db="EMBL/GenBank/DDBJ databases">
        <authorList>
            <person name="Varghese N."/>
        </authorList>
    </citation>
    <scope>NUCLEOTIDE SEQUENCE [LARGE SCALE GENOMIC DNA]</scope>
    <source>
        <strain evidence="8">DSM 12489</strain>
    </source>
</reference>
<dbReference type="PANTHER" id="PTHR10996:SF283">
    <property type="entry name" value="GLYOXYLATE_HYDROXYPYRUVATE REDUCTASE B"/>
    <property type="match status" value="1"/>
</dbReference>
<dbReference type="InterPro" id="IPR036291">
    <property type="entry name" value="NAD(P)-bd_dom_sf"/>
</dbReference>
<feature type="domain" description="D-isomer specific 2-hydroxyacid dehydrogenase NAD-binding" evidence="5">
    <location>
        <begin position="107"/>
        <end position="286"/>
    </location>
</feature>
<evidence type="ECO:0000313" key="6">
    <source>
        <dbReference type="EMBL" id="GLV12798.1"/>
    </source>
</evidence>
<gene>
    <name evidence="6" type="ORF">Heshes_04820</name>
    <name evidence="7" type="ORF">SAMN04489725_10190</name>
</gene>